<evidence type="ECO:0000313" key="3">
    <source>
        <dbReference type="Proteomes" id="UP001556709"/>
    </source>
</evidence>
<organism evidence="2 3">
    <name type="scientific">Spiribacter pallidus</name>
    <dbReference type="NCBI Taxonomy" id="1987936"/>
    <lineage>
        <taxon>Bacteria</taxon>
        <taxon>Pseudomonadati</taxon>
        <taxon>Pseudomonadota</taxon>
        <taxon>Gammaproteobacteria</taxon>
        <taxon>Chromatiales</taxon>
        <taxon>Ectothiorhodospiraceae</taxon>
        <taxon>Spiribacter</taxon>
    </lineage>
</organism>
<dbReference type="RefSeq" id="WP_367959440.1">
    <property type="nucleotide sequence ID" value="NZ_JBAKFH010000001.1"/>
</dbReference>
<feature type="compositionally biased region" description="Polar residues" evidence="1">
    <location>
        <begin position="10"/>
        <end position="19"/>
    </location>
</feature>
<dbReference type="EMBL" id="JBAKFM010000004">
    <property type="protein sequence ID" value="MEX0469733.1"/>
    <property type="molecule type" value="Genomic_DNA"/>
</dbReference>
<gene>
    <name evidence="2" type="ORF">V6X73_08340</name>
</gene>
<feature type="compositionally biased region" description="Low complexity" evidence="1">
    <location>
        <begin position="44"/>
        <end position="55"/>
    </location>
</feature>
<reference evidence="2 3" key="1">
    <citation type="submission" date="2024-02" db="EMBL/GenBank/DDBJ databases">
        <title>New especies of Spiribacter isolated from saline water.</title>
        <authorList>
            <person name="Leon M.J."/>
            <person name="De La Haba R."/>
            <person name="Sanchez-Porro C."/>
            <person name="Ventosa A."/>
        </authorList>
    </citation>
    <scope>NUCLEOTIDE SEQUENCE [LARGE SCALE GENOMIC DNA]</scope>
    <source>
        <strain evidence="3">ag22IC6-390</strain>
    </source>
</reference>
<comment type="caution">
    <text evidence="2">The sequence shown here is derived from an EMBL/GenBank/DDBJ whole genome shotgun (WGS) entry which is preliminary data.</text>
</comment>
<evidence type="ECO:0000313" key="2">
    <source>
        <dbReference type="EMBL" id="MEX0469733.1"/>
    </source>
</evidence>
<name>A0ABV3TEW1_9GAMM</name>
<dbReference type="Proteomes" id="UP001556709">
    <property type="component" value="Unassembled WGS sequence"/>
</dbReference>
<evidence type="ECO:0000256" key="1">
    <source>
        <dbReference type="SAM" id="MobiDB-lite"/>
    </source>
</evidence>
<feature type="region of interest" description="Disordered" evidence="1">
    <location>
        <begin position="1"/>
        <end position="68"/>
    </location>
</feature>
<feature type="compositionally biased region" description="Basic and acidic residues" evidence="1">
    <location>
        <begin position="24"/>
        <end position="43"/>
    </location>
</feature>
<protein>
    <submittedName>
        <fullName evidence="2">Uncharacterized protein</fullName>
    </submittedName>
</protein>
<accession>A0ABV3TEW1</accession>
<proteinExistence type="predicted"/>
<keyword evidence="3" id="KW-1185">Reference proteome</keyword>
<sequence length="68" mass="7818">MSDEKKQSDRQGATRQSDAAASDFDPRPVSDAELREEVSREQAQDYQRQADQAHQNWFSVMNNPYGKD</sequence>